<keyword evidence="4" id="KW-1185">Reference proteome</keyword>
<dbReference type="OrthoDB" id="1490051at2"/>
<proteinExistence type="predicted"/>
<dbReference type="Pfam" id="PF18962">
    <property type="entry name" value="Por_Secre_tail"/>
    <property type="match status" value="1"/>
</dbReference>
<dbReference type="EMBL" id="NKXO01000004">
    <property type="protein sequence ID" value="PKQ70631.1"/>
    <property type="molecule type" value="Genomic_DNA"/>
</dbReference>
<organism evidence="3 4">
    <name type="scientific">Raineya orbicola</name>
    <dbReference type="NCBI Taxonomy" id="2016530"/>
    <lineage>
        <taxon>Bacteria</taxon>
        <taxon>Pseudomonadati</taxon>
        <taxon>Bacteroidota</taxon>
        <taxon>Cytophagia</taxon>
        <taxon>Cytophagales</taxon>
        <taxon>Raineyaceae</taxon>
        <taxon>Raineya</taxon>
    </lineage>
</organism>
<feature type="domain" description="Secretion system C-terminal sorting" evidence="2">
    <location>
        <begin position="549"/>
        <end position="619"/>
    </location>
</feature>
<name>A0A2N3IK31_9BACT</name>
<evidence type="ECO:0000313" key="4">
    <source>
        <dbReference type="Proteomes" id="UP000233387"/>
    </source>
</evidence>
<evidence type="ECO:0000313" key="3">
    <source>
        <dbReference type="EMBL" id="PKQ70631.1"/>
    </source>
</evidence>
<dbReference type="Proteomes" id="UP000233387">
    <property type="component" value="Unassembled WGS sequence"/>
</dbReference>
<accession>A0A2N3IK31</accession>
<dbReference type="InterPro" id="IPR026444">
    <property type="entry name" value="Secre_tail"/>
</dbReference>
<comment type="caution">
    <text evidence="3">The sequence shown here is derived from an EMBL/GenBank/DDBJ whole genome shotgun (WGS) entry which is preliminary data.</text>
</comment>
<dbReference type="NCBIfam" id="TIGR04183">
    <property type="entry name" value="Por_Secre_tail"/>
    <property type="match status" value="1"/>
</dbReference>
<evidence type="ECO:0000256" key="1">
    <source>
        <dbReference type="SAM" id="SignalP"/>
    </source>
</evidence>
<keyword evidence="1" id="KW-0732">Signal</keyword>
<feature type="signal peptide" evidence="1">
    <location>
        <begin position="1"/>
        <end position="19"/>
    </location>
</feature>
<dbReference type="RefSeq" id="WP_133121464.1">
    <property type="nucleotide sequence ID" value="NZ_NKXO01000004.1"/>
</dbReference>
<dbReference type="AlphaFoldDB" id="A0A2N3IK31"/>
<sequence length="622" mass="65374">MLKYLCVILFVTSANYSFAQVVNGYARVTSIVGNQVTLSNAAGEIDETADTFDNGDYIILMQMQDNVIGSTANDATFGNLGSIHSAGLYEVRQIVSQVAGPPRVLTLDAVPTNSYNIGTNSSVQVITFRRFGSPHYTSTSNMSALPWNGAIGGVLAIDVPGIFTLAHHLSANGAGFRGAPNDDNSSTNWTAMPTPTCEDNLFFASFPGPRAPKGEGIYRNTNPNYVAARGKILNGGGGGNSHNGGGGGGGNYSAGGLGGWGWKCDVVSRNSGGQGGISLNAHININRIFMGGGGGAGERNNGFDSYGGNGGGIIIIRANTLQTAGACGTLNITANGNNAPLGNGWDGCGGGGAGGSIVFIVPNWSVSPTCPISVSANGGSGGSVNSSTHGGGGGGGQGVVFFTSSAPSNVSVATSQGQGGCNNNNVPCDRAADGENIGTNVFFNSSSPLPVELVYFRAKAVSKQTAQIEWLLQTAINVDKFILERSDNLQNWQEISQQKWNNQLYFSYLDIDIPFAMVYYRLKIIDKDGSYKFSRVATVQFRGSSKIAIYPNPTSDKVFIELDEDIQRISLQDLKGNKIPISVNNIGEKKSISLNHFPKGLYILQIQTEKEIYTEKLIVQGN</sequence>
<gene>
    <name evidence="3" type="ORF">Rain11_0361</name>
</gene>
<feature type="chain" id="PRO_5014613056" evidence="1">
    <location>
        <begin position="20"/>
        <end position="622"/>
    </location>
</feature>
<evidence type="ECO:0000259" key="2">
    <source>
        <dbReference type="Pfam" id="PF18962"/>
    </source>
</evidence>
<protein>
    <submittedName>
        <fullName evidence="3">Por secretion system C-terminal sorting domain</fullName>
    </submittedName>
</protein>
<reference evidence="3 4" key="1">
    <citation type="submission" date="2017-06" db="EMBL/GenBank/DDBJ databases">
        <title>Raineya orbicola gen. nov., sp. nov. a slightly thermophilic bacterium of the phylum Bacteroidetes and the description of Raineyaceae fam. nov.</title>
        <authorList>
            <person name="Albuquerque L."/>
            <person name="Polonia A.R.M."/>
            <person name="Barroso C."/>
            <person name="Froufe H.J.C."/>
            <person name="Lage O."/>
            <person name="Lobo-Da-Cunha A."/>
            <person name="Egas C."/>
            <person name="Da Costa M.S."/>
        </authorList>
    </citation>
    <scope>NUCLEOTIDE SEQUENCE [LARGE SCALE GENOMIC DNA]</scope>
    <source>
        <strain evidence="3 4">SPSPC-11</strain>
    </source>
</reference>